<evidence type="ECO:0000256" key="1">
    <source>
        <dbReference type="ARBA" id="ARBA00004173"/>
    </source>
</evidence>
<organism evidence="9 10">
    <name type="scientific">Phlyctema vagabunda</name>
    <dbReference type="NCBI Taxonomy" id="108571"/>
    <lineage>
        <taxon>Eukaryota</taxon>
        <taxon>Fungi</taxon>
        <taxon>Dikarya</taxon>
        <taxon>Ascomycota</taxon>
        <taxon>Pezizomycotina</taxon>
        <taxon>Leotiomycetes</taxon>
        <taxon>Helotiales</taxon>
        <taxon>Dermateaceae</taxon>
        <taxon>Phlyctema</taxon>
    </lineage>
</organism>
<comment type="similarity">
    <text evidence="2">Belongs to the AIM9 family.</text>
</comment>
<feature type="domain" description="Aminoglycoside phosphotransferase" evidence="8">
    <location>
        <begin position="89"/>
        <end position="363"/>
    </location>
</feature>
<dbReference type="Gene3D" id="3.90.1200.10">
    <property type="match status" value="1"/>
</dbReference>
<dbReference type="PANTHER" id="PTHR36091:SF1">
    <property type="entry name" value="ALTERED INHERITANCE OF MITOCHONDRIA PROTEIN 9, MITOCHONDRIAL"/>
    <property type="match status" value="1"/>
</dbReference>
<dbReference type="Pfam" id="PF01636">
    <property type="entry name" value="APH"/>
    <property type="match status" value="1"/>
</dbReference>
<evidence type="ECO:0000259" key="8">
    <source>
        <dbReference type="Pfam" id="PF01636"/>
    </source>
</evidence>
<accession>A0ABR4PDY7</accession>
<comment type="subcellular location">
    <subcellularLocation>
        <location evidence="1">Mitochondrion</location>
    </subcellularLocation>
</comment>
<gene>
    <name evidence="9" type="ORF">PVAG01_07985</name>
</gene>
<keyword evidence="5" id="KW-0496">Mitochondrion</keyword>
<evidence type="ECO:0000313" key="9">
    <source>
        <dbReference type="EMBL" id="KAL3421539.1"/>
    </source>
</evidence>
<evidence type="ECO:0000256" key="7">
    <source>
        <dbReference type="SAM" id="Coils"/>
    </source>
</evidence>
<sequence>MDGFCNALQLRFGSITLPKEKTDIADATGQITIPNDEEENEQFYRYSSGRWLFKEDEQMAKRYVRFNIQALKWAASDAIKSTCISMVKLPEGHFNKIFLLKFNNGRELIAKVPNPNAGIAHFTIASEVATLDYLRTVLNISVPEVSILNSHSSPSLNPVGAEYIIMEKVPGVELHQVWSDVSDPDRTSLVKDVVQIESKLAAVGFPKYGSLFYPDDVVDQAHSGSIVKKLLPGPENNISTKFVIGPTIERAFWADERSDMNVDRGPWISPEDYFTAVVKREIAWITSCVKQDTQADASQSKSHVELLEKFLLILPYIIPKSEDIRSPTLWHTDLHRGNIFVDSPQSPQISGIIDWQGVCIAPFFLQARFASAFDCDWDYPWGAVMPPPLQTNFDELSIEDQHNAQVEYKEVKLKKFYEVASRKFNPRLFRALDAMQIDDEHLIPSIFDLVGRSWVDGLMPLRHLLVQIALDWDKLTDSTIITCPISFSRNEIERSSKDMERWAIAYNKFHAIRSKLVGKDGWVPNDEYHDAKAQLMSHKEDMKELQAELKAAGGTGLDDVF</sequence>
<evidence type="ECO:0000313" key="10">
    <source>
        <dbReference type="Proteomes" id="UP001629113"/>
    </source>
</evidence>
<evidence type="ECO:0000256" key="6">
    <source>
        <dbReference type="ARBA" id="ARBA00031849"/>
    </source>
</evidence>
<keyword evidence="7" id="KW-0175">Coiled coil</keyword>
<dbReference type="InterPro" id="IPR002575">
    <property type="entry name" value="Aminoglycoside_PTrfase"/>
</dbReference>
<protein>
    <recommendedName>
        <fullName evidence="3">Altered inheritance of mitochondria protein 9, mitochondrial</fullName>
    </recommendedName>
    <alternativeName>
        <fullName evidence="6">Found in mitochondrial proteome protein 29</fullName>
    </alternativeName>
</protein>
<evidence type="ECO:0000256" key="3">
    <source>
        <dbReference type="ARBA" id="ARBA00016197"/>
    </source>
</evidence>
<keyword evidence="4" id="KW-0809">Transit peptide</keyword>
<dbReference type="Proteomes" id="UP001629113">
    <property type="component" value="Unassembled WGS sequence"/>
</dbReference>
<dbReference type="InterPro" id="IPR011009">
    <property type="entry name" value="Kinase-like_dom_sf"/>
</dbReference>
<name>A0ABR4PDY7_9HELO</name>
<dbReference type="SUPFAM" id="SSF56112">
    <property type="entry name" value="Protein kinase-like (PK-like)"/>
    <property type="match status" value="1"/>
</dbReference>
<comment type="caution">
    <text evidence="9">The sequence shown here is derived from an EMBL/GenBank/DDBJ whole genome shotgun (WGS) entry which is preliminary data.</text>
</comment>
<evidence type="ECO:0000256" key="5">
    <source>
        <dbReference type="ARBA" id="ARBA00023128"/>
    </source>
</evidence>
<evidence type="ECO:0000256" key="4">
    <source>
        <dbReference type="ARBA" id="ARBA00022946"/>
    </source>
</evidence>
<dbReference type="PANTHER" id="PTHR36091">
    <property type="entry name" value="ALTERED INHERITANCE OF MITOCHONDRIA PROTEIN 9, MITOCHONDRIAL"/>
    <property type="match status" value="1"/>
</dbReference>
<dbReference type="EMBL" id="JBFCZG010000006">
    <property type="protein sequence ID" value="KAL3421539.1"/>
    <property type="molecule type" value="Genomic_DNA"/>
</dbReference>
<dbReference type="InterPro" id="IPR051035">
    <property type="entry name" value="Mito_inheritance_9"/>
</dbReference>
<keyword evidence="10" id="KW-1185">Reference proteome</keyword>
<evidence type="ECO:0000256" key="2">
    <source>
        <dbReference type="ARBA" id="ARBA00005543"/>
    </source>
</evidence>
<proteinExistence type="inferred from homology"/>
<feature type="coiled-coil region" evidence="7">
    <location>
        <begin position="528"/>
        <end position="555"/>
    </location>
</feature>
<reference evidence="9 10" key="1">
    <citation type="submission" date="2024-06" db="EMBL/GenBank/DDBJ databases">
        <title>Complete genome of Phlyctema vagabunda strain 19-DSS-EL-015.</title>
        <authorList>
            <person name="Fiorenzani C."/>
        </authorList>
    </citation>
    <scope>NUCLEOTIDE SEQUENCE [LARGE SCALE GENOMIC DNA]</scope>
    <source>
        <strain evidence="9 10">19-DSS-EL-015</strain>
    </source>
</reference>